<evidence type="ECO:0000256" key="14">
    <source>
        <dbReference type="ARBA" id="ARBA00023065"/>
    </source>
</evidence>
<dbReference type="HAMAP" id="MF_00285">
    <property type="entry name" value="KdpB"/>
    <property type="match status" value="1"/>
</dbReference>
<dbReference type="PROSITE" id="PS00154">
    <property type="entry name" value="ATPASE_E1_E2"/>
    <property type="match status" value="1"/>
</dbReference>
<reference evidence="19" key="1">
    <citation type="journal article" date="2019" name="Int. J. Syst. Evol. Microbiol.">
        <title>The Global Catalogue of Microorganisms (GCM) 10K type strain sequencing project: providing services to taxonomists for standard genome sequencing and annotation.</title>
        <authorList>
            <consortium name="The Broad Institute Genomics Platform"/>
            <consortium name="The Broad Institute Genome Sequencing Center for Infectious Disease"/>
            <person name="Wu L."/>
            <person name="Ma J."/>
        </authorList>
    </citation>
    <scope>NUCLEOTIDE SEQUENCE [LARGE SCALE GENOMIC DNA]</scope>
    <source>
        <strain evidence="19">JCM 14559</strain>
    </source>
</reference>
<organism evidence="18 19">
    <name type="scientific">Kitasatospora saccharophila</name>
    <dbReference type="NCBI Taxonomy" id="407973"/>
    <lineage>
        <taxon>Bacteria</taxon>
        <taxon>Bacillati</taxon>
        <taxon>Actinomycetota</taxon>
        <taxon>Actinomycetes</taxon>
        <taxon>Kitasatosporales</taxon>
        <taxon>Streptomycetaceae</taxon>
        <taxon>Kitasatospora</taxon>
    </lineage>
</organism>
<dbReference type="InterPro" id="IPR023298">
    <property type="entry name" value="ATPase_P-typ_TM_dom_sf"/>
</dbReference>
<comment type="function">
    <text evidence="16">Part of the high-affinity ATP-driven potassium transport (or Kdp) system, which catalyzes the hydrolysis of ATP coupled with the electrogenic transport of potassium into the cytoplasm. This subunit is responsible for energy coupling to the transport system and for the release of the potassium ions to the cytoplasm.</text>
</comment>
<dbReference type="SUPFAM" id="SSF56784">
    <property type="entry name" value="HAD-like"/>
    <property type="match status" value="1"/>
</dbReference>
<feature type="binding site" evidence="16">
    <location>
        <position position="536"/>
    </location>
    <ligand>
        <name>Mg(2+)</name>
        <dbReference type="ChEBI" id="CHEBI:18420"/>
    </ligand>
</feature>
<keyword evidence="6 16" id="KW-0812">Transmembrane</keyword>
<feature type="transmembrane region" description="Helical" evidence="16">
    <location>
        <begin position="260"/>
        <end position="284"/>
    </location>
</feature>
<dbReference type="NCBIfam" id="TIGR01497">
    <property type="entry name" value="kdpB"/>
    <property type="match status" value="1"/>
</dbReference>
<keyword evidence="14 16" id="KW-0406">Ion transport</keyword>
<dbReference type="NCBIfam" id="TIGR01494">
    <property type="entry name" value="ATPase_P-type"/>
    <property type="match status" value="2"/>
</dbReference>
<evidence type="ECO:0000256" key="8">
    <source>
        <dbReference type="ARBA" id="ARBA00022741"/>
    </source>
</evidence>
<keyword evidence="15 16" id="KW-0472">Membrane</keyword>
<feature type="transmembrane region" description="Helical" evidence="16">
    <location>
        <begin position="670"/>
        <end position="693"/>
    </location>
</feature>
<keyword evidence="7 16" id="KW-0479">Metal-binding</keyword>
<dbReference type="EMBL" id="BAAANS010000059">
    <property type="protein sequence ID" value="GAA2117588.1"/>
    <property type="molecule type" value="Genomic_DNA"/>
</dbReference>
<keyword evidence="9 16" id="KW-0067">ATP-binding</keyword>
<keyword evidence="19" id="KW-1185">Reference proteome</keyword>
<keyword evidence="2 16" id="KW-0813">Transport</keyword>
<comment type="subunit">
    <text evidence="16">The system is composed of three essential subunits: KdpA, KdpB and KdpC.</text>
</comment>
<name>A0ABN2XVS8_9ACTN</name>
<comment type="caution">
    <text evidence="18">The sequence shown here is derived from an EMBL/GenBank/DDBJ whole genome shotgun (WGS) entry which is preliminary data.</text>
</comment>
<feature type="binding site" evidence="16">
    <location>
        <position position="404"/>
    </location>
    <ligand>
        <name>ATP</name>
        <dbReference type="ChEBI" id="CHEBI:30616"/>
    </ligand>
</feature>
<evidence type="ECO:0000256" key="3">
    <source>
        <dbReference type="ARBA" id="ARBA00022475"/>
    </source>
</evidence>
<feature type="transmembrane region" description="Helical" evidence="16">
    <location>
        <begin position="628"/>
        <end position="650"/>
    </location>
</feature>
<feature type="binding site" evidence="16">
    <location>
        <position position="352"/>
    </location>
    <ligand>
        <name>ATP</name>
        <dbReference type="ChEBI" id="CHEBI:30616"/>
    </ligand>
</feature>
<evidence type="ECO:0000256" key="9">
    <source>
        <dbReference type="ARBA" id="ARBA00022840"/>
    </source>
</evidence>
<evidence type="ECO:0000256" key="16">
    <source>
        <dbReference type="HAMAP-Rule" id="MF_00285"/>
    </source>
</evidence>
<dbReference type="InterPro" id="IPR023214">
    <property type="entry name" value="HAD_sf"/>
</dbReference>
<dbReference type="Pfam" id="PF00122">
    <property type="entry name" value="E1-E2_ATPase"/>
    <property type="match status" value="1"/>
</dbReference>
<dbReference type="InterPro" id="IPR023299">
    <property type="entry name" value="ATPase_P-typ_cyto_dom_N"/>
</dbReference>
<dbReference type="SUPFAM" id="SSF81653">
    <property type="entry name" value="Calcium ATPase, transduction domain A"/>
    <property type="match status" value="1"/>
</dbReference>
<dbReference type="EC" id="7.2.2.6" evidence="16"/>
<dbReference type="InterPro" id="IPR001757">
    <property type="entry name" value="P_typ_ATPase"/>
</dbReference>
<evidence type="ECO:0000313" key="19">
    <source>
        <dbReference type="Proteomes" id="UP001500897"/>
    </source>
</evidence>
<keyword evidence="10 16" id="KW-0460">Magnesium</keyword>
<comment type="caution">
    <text evidence="16">Lacks conserved residue(s) required for the propagation of feature annotation.</text>
</comment>
<evidence type="ECO:0000256" key="7">
    <source>
        <dbReference type="ARBA" id="ARBA00022723"/>
    </source>
</evidence>
<feature type="transmembrane region" description="Helical" evidence="16">
    <location>
        <begin position="227"/>
        <end position="248"/>
    </location>
</feature>
<dbReference type="InterPro" id="IPR006391">
    <property type="entry name" value="P-type_ATPase_bsu_IA"/>
</dbReference>
<sequence>MSSTLVPAPAEQADKPHGVRSGLLDPKLIARSLPDAVRKLDPRVMVKNPVMFVVEVGSVVTTVSALASPSVFAWSITVWLWLTTIFANLAEAVAEGRGKAQADTLRKTRTESVARRLVDWPASPAEEAVPGTALRLGDHVVVEAGQTIPGDGDVVEGVASVDESAITGESAPVIRESGGDRSAVTGGTKVLSDRIVVKIASEPGKSFIDRMIALVEGAARQKTPNEIALNILLASLTIVFLVAVVTLQPMAAYAGAPQSMIVLVALIVALIPTTIGALLSAIGIAGMDRLVQRNVLAMSGRAVEAAGDVNTLLLDKTGTITLGNRQAAEFRPAEGVTADELAGAAQLSSLADETPEGRSIVVLAKTGYGLRARARGESAHATWVPFTAQTRMSGVDLDGRQVRKGAAGSVADWVTAHGGSVGADVAALVDGIAAAGGTPLVVAEREAAGAPRVLGVIHLKDVVKEGMRERFDELRRMGIKTVMITGDNPLTARAIAEEAGVDDFLAEATPEDKMALIKKEQEGGKLVAMTGDGTNDAPALAQADVGVAMNTGTMAAKEAGNMVDLDSNPTKLIEIVEIGKQLLITRGALTTFSIANDVAKYFAIIPAMFAGAYPGLRHLNIMGLHSPTSAITSAIVFNALVIVGLIPLALRGVKYRPGNASSLLARNIGIYGIGGLIVPFVGIKAIDLIVRFVPGLS</sequence>
<dbReference type="PANTHER" id="PTHR43743">
    <property type="entry name" value="POTASSIUM-TRANSPORTING ATPASE ATP-BINDING SUBUNIT"/>
    <property type="match status" value="1"/>
</dbReference>
<keyword evidence="13 16" id="KW-1133">Transmembrane helix</keyword>
<protein>
    <recommendedName>
        <fullName evidence="16">Potassium-transporting ATPase ATP-binding subunit</fullName>
        <ecNumber evidence="16">7.2.2.6</ecNumber>
    </recommendedName>
    <alternativeName>
        <fullName evidence="16">ATP phosphohydrolase [potassium-transporting] B chain</fullName>
    </alternativeName>
    <alternativeName>
        <fullName evidence="16">Potassium-binding and translocating subunit B</fullName>
    </alternativeName>
    <alternativeName>
        <fullName evidence="16">Potassium-translocating ATPase B chain</fullName>
    </alternativeName>
</protein>
<feature type="domain" description="P-type ATPase A" evidence="17">
    <location>
        <begin position="126"/>
        <end position="216"/>
    </location>
</feature>
<dbReference type="Gene3D" id="3.40.50.1000">
    <property type="entry name" value="HAD superfamily/HAD-like"/>
    <property type="match status" value="1"/>
</dbReference>
<comment type="similarity">
    <text evidence="16">Belongs to the cation transport ATPase (P-type) (TC 3.A.3) family. Type IA subfamily.</text>
</comment>
<accession>A0ABN2XVS8</accession>
<feature type="binding site" evidence="16">
    <location>
        <position position="356"/>
    </location>
    <ligand>
        <name>ATP</name>
        <dbReference type="ChEBI" id="CHEBI:30616"/>
    </ligand>
</feature>
<keyword evidence="11 16" id="KW-0630">Potassium</keyword>
<dbReference type="RefSeq" id="WP_344557264.1">
    <property type="nucleotide sequence ID" value="NZ_BAAANS010000059.1"/>
</dbReference>
<dbReference type="Gene3D" id="3.40.1110.10">
    <property type="entry name" value="Calcium-transporting ATPase, cytoplasmic domain N"/>
    <property type="match status" value="1"/>
</dbReference>
<keyword evidence="8 16" id="KW-0547">Nucleotide-binding</keyword>
<dbReference type="InterPro" id="IPR018303">
    <property type="entry name" value="ATPase_P-typ_P_site"/>
</dbReference>
<evidence type="ECO:0000256" key="12">
    <source>
        <dbReference type="ARBA" id="ARBA00022967"/>
    </source>
</evidence>
<evidence type="ECO:0000256" key="13">
    <source>
        <dbReference type="ARBA" id="ARBA00022989"/>
    </source>
</evidence>
<keyword evidence="4 16" id="KW-0633">Potassium transport</keyword>
<evidence type="ECO:0000256" key="5">
    <source>
        <dbReference type="ARBA" id="ARBA00022553"/>
    </source>
</evidence>
<dbReference type="InterPro" id="IPR008250">
    <property type="entry name" value="ATPase_P-typ_transduc_dom_A_sf"/>
</dbReference>
<feature type="transmembrane region" description="Helical" evidence="16">
    <location>
        <begin position="598"/>
        <end position="616"/>
    </location>
</feature>
<dbReference type="SFLD" id="SFLDF00027">
    <property type="entry name" value="p-type_atpase"/>
    <property type="match status" value="1"/>
</dbReference>
<dbReference type="SFLD" id="SFLDG00002">
    <property type="entry name" value="C1.7:_P-type_atpase_like"/>
    <property type="match status" value="1"/>
</dbReference>
<keyword evidence="3 16" id="KW-1003">Cell membrane</keyword>
<dbReference type="InterPro" id="IPR036412">
    <property type="entry name" value="HAD-like_sf"/>
</dbReference>
<keyword evidence="12 16" id="KW-1278">Translocase</keyword>
<comment type="catalytic activity">
    <reaction evidence="16">
        <text>K(+)(out) + ATP + H2O = K(+)(in) + ADP + phosphate + H(+)</text>
        <dbReference type="Rhea" id="RHEA:16777"/>
        <dbReference type="ChEBI" id="CHEBI:15377"/>
        <dbReference type="ChEBI" id="CHEBI:15378"/>
        <dbReference type="ChEBI" id="CHEBI:29103"/>
        <dbReference type="ChEBI" id="CHEBI:30616"/>
        <dbReference type="ChEBI" id="CHEBI:43474"/>
        <dbReference type="ChEBI" id="CHEBI:456216"/>
        <dbReference type="EC" id="7.2.2.6"/>
    </reaction>
</comment>
<evidence type="ECO:0000256" key="15">
    <source>
        <dbReference type="ARBA" id="ARBA00023136"/>
    </source>
</evidence>
<dbReference type="InterPro" id="IPR044492">
    <property type="entry name" value="P_typ_ATPase_HD_dom"/>
</dbReference>
<dbReference type="Proteomes" id="UP001500897">
    <property type="component" value="Unassembled WGS sequence"/>
</dbReference>
<feature type="binding site" evidence="16">
    <location>
        <position position="532"/>
    </location>
    <ligand>
        <name>Mg(2+)</name>
        <dbReference type="ChEBI" id="CHEBI:18420"/>
    </ligand>
</feature>
<feature type="active site" description="4-aspartylphosphate intermediate" evidence="16">
    <location>
        <position position="315"/>
    </location>
</feature>
<dbReference type="CDD" id="cd02078">
    <property type="entry name" value="P-type_ATPase_K"/>
    <property type="match status" value="1"/>
</dbReference>
<dbReference type="PANTHER" id="PTHR43743:SF1">
    <property type="entry name" value="POTASSIUM-TRANSPORTING ATPASE ATP-BINDING SUBUNIT"/>
    <property type="match status" value="1"/>
</dbReference>
<evidence type="ECO:0000259" key="17">
    <source>
        <dbReference type="Pfam" id="PF00122"/>
    </source>
</evidence>
<dbReference type="Pfam" id="PF00702">
    <property type="entry name" value="Hydrolase"/>
    <property type="match status" value="1"/>
</dbReference>
<dbReference type="SUPFAM" id="SSF81665">
    <property type="entry name" value="Calcium ATPase, transmembrane domain M"/>
    <property type="match status" value="1"/>
</dbReference>
<evidence type="ECO:0000256" key="1">
    <source>
        <dbReference type="ARBA" id="ARBA00004651"/>
    </source>
</evidence>
<dbReference type="PRINTS" id="PR00119">
    <property type="entry name" value="CATATPASE"/>
</dbReference>
<dbReference type="SFLD" id="SFLDS00003">
    <property type="entry name" value="Haloacid_Dehalogenase"/>
    <property type="match status" value="1"/>
</dbReference>
<dbReference type="Gene3D" id="2.70.150.10">
    <property type="entry name" value="Calcium-transporting ATPase, cytoplasmic transduction domain A"/>
    <property type="match status" value="1"/>
</dbReference>
<evidence type="ECO:0000256" key="11">
    <source>
        <dbReference type="ARBA" id="ARBA00022958"/>
    </source>
</evidence>
<keyword evidence="5 16" id="KW-0597">Phosphoprotein</keyword>
<dbReference type="InterPro" id="IPR059000">
    <property type="entry name" value="ATPase_P-type_domA"/>
</dbReference>
<evidence type="ECO:0000256" key="2">
    <source>
        <dbReference type="ARBA" id="ARBA00022448"/>
    </source>
</evidence>
<evidence type="ECO:0000256" key="4">
    <source>
        <dbReference type="ARBA" id="ARBA00022538"/>
    </source>
</evidence>
<gene>
    <name evidence="16 18" type="primary">kdpB</name>
    <name evidence="18" type="ORF">GCM10009759_64150</name>
</gene>
<feature type="binding site" evidence="16">
    <location>
        <begin position="386"/>
        <end position="393"/>
    </location>
    <ligand>
        <name>ATP</name>
        <dbReference type="ChEBI" id="CHEBI:30616"/>
    </ligand>
</feature>
<evidence type="ECO:0000256" key="6">
    <source>
        <dbReference type="ARBA" id="ARBA00022692"/>
    </source>
</evidence>
<proteinExistence type="inferred from homology"/>
<comment type="subcellular location">
    <subcellularLocation>
        <location evidence="1 16">Cell membrane</location>
        <topology evidence="1 16">Multi-pass membrane protein</topology>
    </subcellularLocation>
</comment>
<evidence type="ECO:0000256" key="10">
    <source>
        <dbReference type="ARBA" id="ARBA00022842"/>
    </source>
</evidence>
<evidence type="ECO:0000313" key="18">
    <source>
        <dbReference type="EMBL" id="GAA2117588.1"/>
    </source>
</evidence>